<dbReference type="GO" id="GO:0016020">
    <property type="term" value="C:membrane"/>
    <property type="evidence" value="ECO:0007669"/>
    <property type="project" value="InterPro"/>
</dbReference>
<dbReference type="Proteomes" id="UP001374579">
    <property type="component" value="Unassembled WGS sequence"/>
</dbReference>
<dbReference type="EMBL" id="JBAMIC010000001">
    <property type="protein sequence ID" value="KAK7116604.1"/>
    <property type="molecule type" value="Genomic_DNA"/>
</dbReference>
<dbReference type="InterPro" id="IPR000998">
    <property type="entry name" value="MAM_dom"/>
</dbReference>
<organism evidence="3 4">
    <name type="scientific">Littorina saxatilis</name>
    <dbReference type="NCBI Taxonomy" id="31220"/>
    <lineage>
        <taxon>Eukaryota</taxon>
        <taxon>Metazoa</taxon>
        <taxon>Spiralia</taxon>
        <taxon>Lophotrochozoa</taxon>
        <taxon>Mollusca</taxon>
        <taxon>Gastropoda</taxon>
        <taxon>Caenogastropoda</taxon>
        <taxon>Littorinimorpha</taxon>
        <taxon>Littorinoidea</taxon>
        <taxon>Littorinidae</taxon>
        <taxon>Littorina</taxon>
    </lineage>
</organism>
<gene>
    <name evidence="3" type="ORF">V1264_002259</name>
</gene>
<comment type="caution">
    <text evidence="3">The sequence shown here is derived from an EMBL/GenBank/DDBJ whole genome shotgun (WGS) entry which is preliminary data.</text>
</comment>
<dbReference type="SUPFAM" id="SSF49899">
    <property type="entry name" value="Concanavalin A-like lectins/glucanases"/>
    <property type="match status" value="1"/>
</dbReference>
<name>A0AAN9C4P1_9CAEN</name>
<dbReference type="InterPro" id="IPR013320">
    <property type="entry name" value="ConA-like_dom_sf"/>
</dbReference>
<sequence length="178" mass="19619">MRIVVAAFALLIFNEGIDSGSAVCNSSLTCDFESTYCQFDNGSHGPETDTWLRDQKWEMLDGHEGTFVYAHKDSHEHSERTTLDLTSPPVCSGGPIQVSFKYNVNKVNSQLQVLTRCGGKDTTDVHTFKEYHSHPTWKKGNVTLQPCPHGDAEVVFRGSISPAHDMIGVDTISIATSE</sequence>
<evidence type="ECO:0000259" key="2">
    <source>
        <dbReference type="PROSITE" id="PS50060"/>
    </source>
</evidence>
<dbReference type="Gene3D" id="2.60.120.200">
    <property type="match status" value="1"/>
</dbReference>
<keyword evidence="1" id="KW-0732">Signal</keyword>
<feature type="domain" description="MAM" evidence="2">
    <location>
        <begin position="28"/>
        <end position="178"/>
    </location>
</feature>
<evidence type="ECO:0000256" key="1">
    <source>
        <dbReference type="SAM" id="SignalP"/>
    </source>
</evidence>
<reference evidence="3 4" key="1">
    <citation type="submission" date="2024-02" db="EMBL/GenBank/DDBJ databases">
        <title>Chromosome-scale genome assembly of the rough periwinkle Littorina saxatilis.</title>
        <authorList>
            <person name="De Jode A."/>
            <person name="Faria R."/>
            <person name="Formenti G."/>
            <person name="Sims Y."/>
            <person name="Smith T.P."/>
            <person name="Tracey A."/>
            <person name="Wood J.M.D."/>
            <person name="Zagrodzka Z.B."/>
            <person name="Johannesson K."/>
            <person name="Butlin R.K."/>
            <person name="Leder E.H."/>
        </authorList>
    </citation>
    <scope>NUCLEOTIDE SEQUENCE [LARGE SCALE GENOMIC DNA]</scope>
    <source>
        <strain evidence="3">Snail1</strain>
        <tissue evidence="3">Muscle</tissue>
    </source>
</reference>
<dbReference type="AlphaFoldDB" id="A0AAN9C4P1"/>
<feature type="signal peptide" evidence="1">
    <location>
        <begin position="1"/>
        <end position="22"/>
    </location>
</feature>
<evidence type="ECO:0000313" key="4">
    <source>
        <dbReference type="Proteomes" id="UP001374579"/>
    </source>
</evidence>
<dbReference type="SMART" id="SM00137">
    <property type="entry name" value="MAM"/>
    <property type="match status" value="1"/>
</dbReference>
<feature type="chain" id="PRO_5042898102" description="MAM domain-containing protein" evidence="1">
    <location>
        <begin position="23"/>
        <end position="178"/>
    </location>
</feature>
<proteinExistence type="predicted"/>
<keyword evidence="4" id="KW-1185">Reference proteome</keyword>
<accession>A0AAN9C4P1</accession>
<dbReference type="Pfam" id="PF00629">
    <property type="entry name" value="MAM"/>
    <property type="match status" value="1"/>
</dbReference>
<protein>
    <recommendedName>
        <fullName evidence="2">MAM domain-containing protein</fullName>
    </recommendedName>
</protein>
<evidence type="ECO:0000313" key="3">
    <source>
        <dbReference type="EMBL" id="KAK7116604.1"/>
    </source>
</evidence>
<dbReference type="PROSITE" id="PS50060">
    <property type="entry name" value="MAM_2"/>
    <property type="match status" value="1"/>
</dbReference>